<reference evidence="2 3" key="1">
    <citation type="submission" date="2022-06" db="EMBL/GenBank/DDBJ databases">
        <title>Whole-genome of Asaia lannensis strain LMG 27011T.</title>
        <authorList>
            <person name="Sombolestani A."/>
        </authorList>
    </citation>
    <scope>NUCLEOTIDE SEQUENCE [LARGE SCALE GENOMIC DNA]</scope>
    <source>
        <strain evidence="2 3">NBRC 102526</strain>
    </source>
</reference>
<feature type="region of interest" description="Disordered" evidence="1">
    <location>
        <begin position="1"/>
        <end position="54"/>
    </location>
</feature>
<proteinExistence type="predicted"/>
<name>A0ABT1CDV5_9PROT</name>
<evidence type="ECO:0000256" key="1">
    <source>
        <dbReference type="SAM" id="MobiDB-lite"/>
    </source>
</evidence>
<protein>
    <submittedName>
        <fullName evidence="2">Uncharacterized protein</fullName>
    </submittedName>
</protein>
<evidence type="ECO:0000313" key="3">
    <source>
        <dbReference type="Proteomes" id="UP001523401"/>
    </source>
</evidence>
<organism evidence="2 3">
    <name type="scientific">Asaia lannensis NBRC 102526</name>
    <dbReference type="NCBI Taxonomy" id="1307926"/>
    <lineage>
        <taxon>Bacteria</taxon>
        <taxon>Pseudomonadati</taxon>
        <taxon>Pseudomonadota</taxon>
        <taxon>Alphaproteobacteria</taxon>
        <taxon>Acetobacterales</taxon>
        <taxon>Acetobacteraceae</taxon>
        <taxon>Asaia</taxon>
    </lineage>
</organism>
<dbReference type="EMBL" id="JAMXQU010000001">
    <property type="protein sequence ID" value="MCO6158424.1"/>
    <property type="molecule type" value="Genomic_DNA"/>
</dbReference>
<keyword evidence="3" id="KW-1185">Reference proteome</keyword>
<sequence length="166" mass="18604">MAPPNKRPSSLPISGGSLRSRPERMARPVRQPEGQEDRQPDLFDYDPPIPRTSLSPEEAPLLVVTTRAFTDRDREDGWLYCLVGRHEGETLMQNGLTLDARHPLSFCTRPAVMALLSSQDEENAHVERVLLRVRHPHIAPWLETDPDMSAQLGASCYLLSRQVASG</sequence>
<accession>A0ABT1CDV5</accession>
<dbReference type="Proteomes" id="UP001523401">
    <property type="component" value="Unassembled WGS sequence"/>
</dbReference>
<dbReference type="RefSeq" id="WP_252848130.1">
    <property type="nucleotide sequence ID" value="NZ_BAPW01000038.1"/>
</dbReference>
<comment type="caution">
    <text evidence="2">The sequence shown here is derived from an EMBL/GenBank/DDBJ whole genome shotgun (WGS) entry which is preliminary data.</text>
</comment>
<gene>
    <name evidence="2" type="ORF">NF685_00045</name>
</gene>
<evidence type="ECO:0000313" key="2">
    <source>
        <dbReference type="EMBL" id="MCO6158424.1"/>
    </source>
</evidence>